<dbReference type="PANTHER" id="PTHR38790">
    <property type="entry name" value="2EXR DOMAIN-CONTAINING PROTEIN-RELATED"/>
    <property type="match status" value="1"/>
</dbReference>
<keyword evidence="2" id="KW-1185">Reference proteome</keyword>
<evidence type="ECO:0008006" key="3">
    <source>
        <dbReference type="Google" id="ProtNLM"/>
    </source>
</evidence>
<dbReference type="OMA" id="NELACGR"/>
<dbReference type="KEGG" id="ure:UREG_04643"/>
<proteinExistence type="predicted"/>
<protein>
    <recommendedName>
        <fullName evidence="3">F-box domain-containing protein</fullName>
    </recommendedName>
</protein>
<dbReference type="GeneID" id="8440028"/>
<dbReference type="AlphaFoldDB" id="C4JQ89"/>
<dbReference type="OrthoDB" id="4207499at2759"/>
<dbReference type="HOGENOM" id="CLU_609724_0_0_1"/>
<dbReference type="eggNOG" id="ENOG502SYM4">
    <property type="taxonomic scope" value="Eukaryota"/>
</dbReference>
<evidence type="ECO:0000313" key="1">
    <source>
        <dbReference type="EMBL" id="EEP79797.1"/>
    </source>
</evidence>
<name>C4JQ89_UNCRE</name>
<gene>
    <name evidence="1" type="ORF">UREG_04643</name>
</gene>
<sequence length="427" mass="48512">MAESKEKDSSCFFREDVDKPMLLRLPYAIRRRIYTLAGLILPSAVHITLYSSHIPGSPTAWSARDQKFKDIPGNHPVTIPNQLFYVSRAISNEAIKVFYSENIVGLDDYRGLLTLQRLSPLALRSLSSLRISVLPRRCPSFPATISEEDLCTRQHSCKLVDKNGFHVNENALCEVLVAQEWERCCTVLASHVQPGRLKISLELPVSTLALGPTIVHQISRLPTLKQCSATLTYTRDRKLQRLLEATILRVTGQVKSCTFPFNDLPAELQLKVLSHTDLSAPGSLTRINKRQFVLVPCLEMVCLGVLKNKSCHLRGVGNTYMHESNSFKQWINTLNFINKRMNVRSLVLSLHLEFSEEWTVGFLEHTPHLDEEEEKPINSKLDIPGTYRRIVESVARLKGLKDLFVHIGMEWDEEEAFLERMVMGPII</sequence>
<evidence type="ECO:0000313" key="2">
    <source>
        <dbReference type="Proteomes" id="UP000002058"/>
    </source>
</evidence>
<dbReference type="EMBL" id="CH476616">
    <property type="protein sequence ID" value="EEP79797.1"/>
    <property type="molecule type" value="Genomic_DNA"/>
</dbReference>
<dbReference type="InParanoid" id="C4JQ89"/>
<dbReference type="RefSeq" id="XP_002545126.1">
    <property type="nucleotide sequence ID" value="XM_002545080.1"/>
</dbReference>
<dbReference type="VEuPathDB" id="FungiDB:UREG_04643"/>
<dbReference type="Proteomes" id="UP000002058">
    <property type="component" value="Unassembled WGS sequence"/>
</dbReference>
<organism evidence="1 2">
    <name type="scientific">Uncinocarpus reesii (strain UAMH 1704)</name>
    <dbReference type="NCBI Taxonomy" id="336963"/>
    <lineage>
        <taxon>Eukaryota</taxon>
        <taxon>Fungi</taxon>
        <taxon>Dikarya</taxon>
        <taxon>Ascomycota</taxon>
        <taxon>Pezizomycotina</taxon>
        <taxon>Eurotiomycetes</taxon>
        <taxon>Eurotiomycetidae</taxon>
        <taxon>Onygenales</taxon>
        <taxon>Onygenaceae</taxon>
        <taxon>Uncinocarpus</taxon>
    </lineage>
</organism>
<reference evidence="2" key="1">
    <citation type="journal article" date="2009" name="Genome Res.">
        <title>Comparative genomic analyses of the human fungal pathogens Coccidioides and their relatives.</title>
        <authorList>
            <person name="Sharpton T.J."/>
            <person name="Stajich J.E."/>
            <person name="Rounsley S.D."/>
            <person name="Gardner M.J."/>
            <person name="Wortman J.R."/>
            <person name="Jordar V.S."/>
            <person name="Maiti R."/>
            <person name="Kodira C.D."/>
            <person name="Neafsey D.E."/>
            <person name="Zeng Q."/>
            <person name="Hung C.-Y."/>
            <person name="McMahan C."/>
            <person name="Muszewska A."/>
            <person name="Grynberg M."/>
            <person name="Mandel M.A."/>
            <person name="Kellner E.M."/>
            <person name="Barker B.M."/>
            <person name="Galgiani J.N."/>
            <person name="Orbach M.J."/>
            <person name="Kirkland T.N."/>
            <person name="Cole G.T."/>
            <person name="Henn M.R."/>
            <person name="Birren B.W."/>
            <person name="Taylor J.W."/>
        </authorList>
    </citation>
    <scope>NUCLEOTIDE SEQUENCE [LARGE SCALE GENOMIC DNA]</scope>
    <source>
        <strain evidence="2">UAMH 1704</strain>
    </source>
</reference>
<accession>C4JQ89</accession>